<dbReference type="AlphaFoldDB" id="A0AAN5CD61"/>
<keyword evidence="2" id="KW-1185">Reference proteome</keyword>
<protein>
    <submittedName>
        <fullName evidence="1">Uncharacterized protein</fullName>
    </submittedName>
</protein>
<feature type="non-terminal residue" evidence="1">
    <location>
        <position position="1"/>
    </location>
</feature>
<dbReference type="Proteomes" id="UP001328107">
    <property type="component" value="Unassembled WGS sequence"/>
</dbReference>
<proteinExistence type="predicted"/>
<reference evidence="2" key="1">
    <citation type="submission" date="2022-10" db="EMBL/GenBank/DDBJ databases">
        <title>Genome assembly of Pristionchus species.</title>
        <authorList>
            <person name="Yoshida K."/>
            <person name="Sommer R.J."/>
        </authorList>
    </citation>
    <scope>NUCLEOTIDE SEQUENCE [LARGE SCALE GENOMIC DNA]</scope>
    <source>
        <strain evidence="2">RS5460</strain>
    </source>
</reference>
<comment type="caution">
    <text evidence="1">The sequence shown here is derived from an EMBL/GenBank/DDBJ whole genome shotgun (WGS) entry which is preliminary data.</text>
</comment>
<evidence type="ECO:0000313" key="2">
    <source>
        <dbReference type="Proteomes" id="UP001328107"/>
    </source>
</evidence>
<organism evidence="1 2">
    <name type="scientific">Pristionchus mayeri</name>
    <dbReference type="NCBI Taxonomy" id="1317129"/>
    <lineage>
        <taxon>Eukaryota</taxon>
        <taxon>Metazoa</taxon>
        <taxon>Ecdysozoa</taxon>
        <taxon>Nematoda</taxon>
        <taxon>Chromadorea</taxon>
        <taxon>Rhabditida</taxon>
        <taxon>Rhabditina</taxon>
        <taxon>Diplogasteromorpha</taxon>
        <taxon>Diplogasteroidea</taxon>
        <taxon>Neodiplogasteridae</taxon>
        <taxon>Pristionchus</taxon>
    </lineage>
</organism>
<accession>A0AAN5CD61</accession>
<sequence>LFSPLNWFKFSVYRNPDHINRSWSCTLDQTVARLRHRYHQDRIDNVPSSPVTNDEVTVLNPYSNPNVPFRIPIDGRRLWSISGASTRRLLVAPASIWRDQILDLVMDRDSETSRCELVWELSIPSGDSIIDETSNWEWEDQVESEEGRLDGAMECQGCQPVHGSDR</sequence>
<gene>
    <name evidence="1" type="ORF">PMAYCL1PPCAC_07371</name>
</gene>
<feature type="non-terminal residue" evidence="1">
    <location>
        <position position="166"/>
    </location>
</feature>
<evidence type="ECO:0000313" key="1">
    <source>
        <dbReference type="EMBL" id="GMR37176.1"/>
    </source>
</evidence>
<dbReference type="EMBL" id="BTRK01000002">
    <property type="protein sequence ID" value="GMR37176.1"/>
    <property type="molecule type" value="Genomic_DNA"/>
</dbReference>
<name>A0AAN5CD61_9BILA</name>